<accession>A0A7I7LAA7</accession>
<reference evidence="2 3" key="1">
    <citation type="journal article" date="2019" name="Emerg. Microbes Infect.">
        <title>Comprehensive subspecies identification of 175 nontuberculous mycobacteria species based on 7547 genomic profiles.</title>
        <authorList>
            <person name="Matsumoto Y."/>
            <person name="Kinjo T."/>
            <person name="Motooka D."/>
            <person name="Nabeya D."/>
            <person name="Jung N."/>
            <person name="Uechi K."/>
            <person name="Horii T."/>
            <person name="Iida T."/>
            <person name="Fujita J."/>
            <person name="Nakamura S."/>
        </authorList>
    </citation>
    <scope>NUCLEOTIDE SEQUENCE [LARGE SCALE GENOMIC DNA]</scope>
    <source>
        <strain evidence="2 3">JCM 12657</strain>
    </source>
</reference>
<keyword evidence="3" id="KW-1185">Reference proteome</keyword>
<dbReference type="SUPFAM" id="SSF47413">
    <property type="entry name" value="lambda repressor-like DNA-binding domains"/>
    <property type="match status" value="1"/>
</dbReference>
<dbReference type="GO" id="GO:0003677">
    <property type="term" value="F:DNA binding"/>
    <property type="evidence" value="ECO:0007669"/>
    <property type="project" value="UniProtKB-KW"/>
</dbReference>
<dbReference type="RefSeq" id="WP_198967288.1">
    <property type="nucleotide sequence ID" value="NZ_AP022572.1"/>
</dbReference>
<name>A0A7I7LAA7_9MYCO</name>
<gene>
    <name evidence="2" type="ORF">MSHO_23160</name>
</gene>
<dbReference type="InterPro" id="IPR001387">
    <property type="entry name" value="Cro/C1-type_HTH"/>
</dbReference>
<evidence type="ECO:0000313" key="3">
    <source>
        <dbReference type="Proteomes" id="UP000467164"/>
    </source>
</evidence>
<organism evidence="2 3">
    <name type="scientific">Mycobacterium shottsii</name>
    <dbReference type="NCBI Taxonomy" id="133549"/>
    <lineage>
        <taxon>Bacteria</taxon>
        <taxon>Bacillati</taxon>
        <taxon>Actinomycetota</taxon>
        <taxon>Actinomycetes</taxon>
        <taxon>Mycobacteriales</taxon>
        <taxon>Mycobacteriaceae</taxon>
        <taxon>Mycobacterium</taxon>
        <taxon>Mycobacterium ulcerans group</taxon>
    </lineage>
</organism>
<proteinExistence type="predicted"/>
<evidence type="ECO:0000259" key="1">
    <source>
        <dbReference type="PROSITE" id="PS50943"/>
    </source>
</evidence>
<sequence length="190" mass="21338">MDTWEVEQAARIGTEIKDLRGKKTGQWLADRTAELGMKMTRQTITDLENGRRRYVTTAELAVLAAALNVAPIRLIYPGPDYNAPIEVLPGVQERQIEAVQWFSGIRDHGFTDSADGSQSAGLRNEYRENIRELRLWRELFDVYKKISSVVIPRNASADARKAIEARLDAYNDQVHLLRGQLGLEGVDDGG</sequence>
<dbReference type="Proteomes" id="UP000467164">
    <property type="component" value="Chromosome"/>
</dbReference>
<dbReference type="PROSITE" id="PS50943">
    <property type="entry name" value="HTH_CROC1"/>
    <property type="match status" value="1"/>
</dbReference>
<dbReference type="AlphaFoldDB" id="A0A7I7LAA7"/>
<evidence type="ECO:0000313" key="2">
    <source>
        <dbReference type="EMBL" id="BBX56971.1"/>
    </source>
</evidence>
<feature type="domain" description="HTH cro/C1-type" evidence="1">
    <location>
        <begin position="39"/>
        <end position="74"/>
    </location>
</feature>
<protein>
    <submittedName>
        <fullName evidence="2">Putative DNA-binding protein</fullName>
    </submittedName>
</protein>
<dbReference type="KEGG" id="msho:MSHO_23160"/>
<dbReference type="InterPro" id="IPR010982">
    <property type="entry name" value="Lambda_DNA-bd_dom_sf"/>
</dbReference>
<dbReference type="Gene3D" id="1.10.260.40">
    <property type="entry name" value="lambda repressor-like DNA-binding domains"/>
    <property type="match status" value="1"/>
</dbReference>
<dbReference type="EMBL" id="AP022572">
    <property type="protein sequence ID" value="BBX56971.1"/>
    <property type="molecule type" value="Genomic_DNA"/>
</dbReference>
<keyword evidence="2" id="KW-0238">DNA-binding</keyword>